<dbReference type="RefSeq" id="WP_165235499.1">
    <property type="nucleotide sequence ID" value="NZ_CP049257.1"/>
</dbReference>
<evidence type="ECO:0000256" key="1">
    <source>
        <dbReference type="SAM" id="MobiDB-lite"/>
    </source>
</evidence>
<name>A0A6G6WGF1_9ACTN</name>
<dbReference type="EMBL" id="CP049257">
    <property type="protein sequence ID" value="QIG44312.1"/>
    <property type="molecule type" value="Genomic_DNA"/>
</dbReference>
<feature type="region of interest" description="Disordered" evidence="1">
    <location>
        <begin position="83"/>
        <end position="105"/>
    </location>
</feature>
<reference evidence="2 3" key="1">
    <citation type="submission" date="2020-02" db="EMBL/GenBank/DDBJ databases">
        <title>Full genome sequence of Nocardioides sp. R-3366.</title>
        <authorList>
            <person name="Im W.-T."/>
        </authorList>
    </citation>
    <scope>NUCLEOTIDE SEQUENCE [LARGE SCALE GENOMIC DNA]</scope>
    <source>
        <strain evidence="2 3">R-3366</strain>
    </source>
</reference>
<proteinExistence type="predicted"/>
<sequence>MTFDDLAAGLNEFFVERLREEVTAHPGESAQAMLTRLESAHQPAPPVSTDVCRRCRRSVLVNDEFVTHLSADGGTNRGCLAASFTPGAGWTTPSRAAGKRPSSQR</sequence>
<dbReference type="KEGG" id="nano:G5V58_17390"/>
<keyword evidence="3" id="KW-1185">Reference proteome</keyword>
<evidence type="ECO:0000313" key="2">
    <source>
        <dbReference type="EMBL" id="QIG44312.1"/>
    </source>
</evidence>
<dbReference type="Proteomes" id="UP000502996">
    <property type="component" value="Chromosome"/>
</dbReference>
<protein>
    <submittedName>
        <fullName evidence="2">Uncharacterized protein</fullName>
    </submittedName>
</protein>
<dbReference type="AlphaFoldDB" id="A0A6G6WGF1"/>
<organism evidence="2 3">
    <name type="scientific">Nocardioides anomalus</name>
    <dbReference type="NCBI Taxonomy" id="2712223"/>
    <lineage>
        <taxon>Bacteria</taxon>
        <taxon>Bacillati</taxon>
        <taxon>Actinomycetota</taxon>
        <taxon>Actinomycetes</taxon>
        <taxon>Propionibacteriales</taxon>
        <taxon>Nocardioidaceae</taxon>
        <taxon>Nocardioides</taxon>
    </lineage>
</organism>
<gene>
    <name evidence="2" type="ORF">G5V58_17390</name>
</gene>
<evidence type="ECO:0000313" key="3">
    <source>
        <dbReference type="Proteomes" id="UP000502996"/>
    </source>
</evidence>
<accession>A0A6G6WGF1</accession>